<evidence type="ECO:0000313" key="2">
    <source>
        <dbReference type="Proteomes" id="UP001314170"/>
    </source>
</evidence>
<proteinExistence type="predicted"/>
<dbReference type="EMBL" id="CAWUPB010001195">
    <property type="protein sequence ID" value="CAK7355646.1"/>
    <property type="molecule type" value="Genomic_DNA"/>
</dbReference>
<keyword evidence="2" id="KW-1185">Reference proteome</keyword>
<comment type="caution">
    <text evidence="1">The sequence shown here is derived from an EMBL/GenBank/DDBJ whole genome shotgun (WGS) entry which is preliminary data.</text>
</comment>
<reference evidence="1 2" key="1">
    <citation type="submission" date="2024-01" db="EMBL/GenBank/DDBJ databases">
        <authorList>
            <person name="Waweru B."/>
        </authorList>
    </citation>
    <scope>NUCLEOTIDE SEQUENCE [LARGE SCALE GENOMIC DNA]</scope>
</reference>
<evidence type="ECO:0000313" key="1">
    <source>
        <dbReference type="EMBL" id="CAK7355646.1"/>
    </source>
</evidence>
<sequence>NAVVDALSGKSVVALQTQITRDMDKLQLEVILKKIRSNLLGVLTIQPFRTTARSRVSMIRQKVIEGKMIDFSLDKKIFGAIE</sequence>
<dbReference type="Proteomes" id="UP001314170">
    <property type="component" value="Unassembled WGS sequence"/>
</dbReference>
<protein>
    <submittedName>
        <fullName evidence="1">Uncharacterized protein</fullName>
    </submittedName>
</protein>
<organism evidence="1 2">
    <name type="scientific">Dovyalis caffra</name>
    <dbReference type="NCBI Taxonomy" id="77055"/>
    <lineage>
        <taxon>Eukaryota</taxon>
        <taxon>Viridiplantae</taxon>
        <taxon>Streptophyta</taxon>
        <taxon>Embryophyta</taxon>
        <taxon>Tracheophyta</taxon>
        <taxon>Spermatophyta</taxon>
        <taxon>Magnoliopsida</taxon>
        <taxon>eudicotyledons</taxon>
        <taxon>Gunneridae</taxon>
        <taxon>Pentapetalae</taxon>
        <taxon>rosids</taxon>
        <taxon>fabids</taxon>
        <taxon>Malpighiales</taxon>
        <taxon>Salicaceae</taxon>
        <taxon>Flacourtieae</taxon>
        <taxon>Dovyalis</taxon>
    </lineage>
</organism>
<accession>A0AAV1SPQ1</accession>
<gene>
    <name evidence="1" type="ORF">DCAF_LOCUS25906</name>
</gene>
<feature type="non-terminal residue" evidence="1">
    <location>
        <position position="1"/>
    </location>
</feature>
<name>A0AAV1SPQ1_9ROSI</name>
<dbReference type="AlphaFoldDB" id="A0AAV1SPQ1"/>